<sequence>MAFDWGTGRYQYITDGELHSCSHWNDLPDQIQELIEWVPEIPPGPHTQQQHDDIERLPEIFMEFLARCQR</sequence>
<evidence type="ECO:0000313" key="1">
    <source>
        <dbReference type="EMBL" id="MBP0047651.1"/>
    </source>
</evidence>
<dbReference type="RefSeq" id="WP_209286261.1">
    <property type="nucleotide sequence ID" value="NZ_JACVEW010000003.1"/>
</dbReference>
<comment type="caution">
    <text evidence="1">The sequence shown here is derived from an EMBL/GenBank/DDBJ whole genome shotgun (WGS) entry which is preliminary data.</text>
</comment>
<dbReference type="Proteomes" id="UP000810171">
    <property type="component" value="Unassembled WGS sequence"/>
</dbReference>
<name>A0ABS3Z7G0_9GAMM</name>
<proteinExistence type="predicted"/>
<keyword evidence="2" id="KW-1185">Reference proteome</keyword>
<protein>
    <submittedName>
        <fullName evidence="1">Uncharacterized protein</fullName>
    </submittedName>
</protein>
<evidence type="ECO:0000313" key="2">
    <source>
        <dbReference type="Proteomes" id="UP000810171"/>
    </source>
</evidence>
<reference evidence="1 2" key="1">
    <citation type="submission" date="2020-09" db="EMBL/GenBank/DDBJ databases">
        <authorList>
            <person name="Tanuku N.R.S."/>
        </authorList>
    </citation>
    <scope>NUCLEOTIDE SEQUENCE [LARGE SCALE GENOMIC DNA]</scope>
    <source>
        <strain evidence="1 2">AK62</strain>
    </source>
</reference>
<gene>
    <name evidence="1" type="ORF">H9C73_02790</name>
</gene>
<organism evidence="1 2">
    <name type="scientific">Marinobacterium alkalitolerans</name>
    <dbReference type="NCBI Taxonomy" id="1542925"/>
    <lineage>
        <taxon>Bacteria</taxon>
        <taxon>Pseudomonadati</taxon>
        <taxon>Pseudomonadota</taxon>
        <taxon>Gammaproteobacteria</taxon>
        <taxon>Oceanospirillales</taxon>
        <taxon>Oceanospirillaceae</taxon>
        <taxon>Marinobacterium</taxon>
    </lineage>
</organism>
<dbReference type="EMBL" id="JACVEW010000003">
    <property type="protein sequence ID" value="MBP0047651.1"/>
    <property type="molecule type" value="Genomic_DNA"/>
</dbReference>
<accession>A0ABS3Z7G0</accession>